<dbReference type="GO" id="GO:0003677">
    <property type="term" value="F:DNA binding"/>
    <property type="evidence" value="ECO:0007669"/>
    <property type="project" value="InterPro"/>
</dbReference>
<proteinExistence type="predicted"/>
<dbReference type="EMBL" id="RXLR01000006">
    <property type="protein sequence ID" value="TDH25373.1"/>
    <property type="molecule type" value="Genomic_DNA"/>
</dbReference>
<feature type="domain" description="Antirepressor protein C-terminal" evidence="1">
    <location>
        <begin position="148"/>
        <end position="249"/>
    </location>
</feature>
<dbReference type="Pfam" id="PF03374">
    <property type="entry name" value="ANT"/>
    <property type="match status" value="1"/>
</dbReference>
<evidence type="ECO:0000313" key="2">
    <source>
        <dbReference type="EMBL" id="TDH25373.1"/>
    </source>
</evidence>
<gene>
    <name evidence="2" type="ORF">EJ571_01835</name>
</gene>
<sequence length="262" mass="29519">MSDLLHIGEKSPFDEGCVPCPQGGEDRWSARWLQGKMGYPRWNEFEPVIERAKQAAHNQGFNVNTLFRANTEKTGGRPQTDYMLTRFAAYLVAMNGDPRKPEVAAAQEYFVVKTREAETRPAINGADITRLELIEIARNAELERLALEAENRELAPKAEAYDSFLDATGKYAVGAVAQMLGTSQNKLFRELRNRKVFIASGSRRNTPYQQYAHHFEVIPHEFERSNGEMGCSYTTYVQPSGIDFIRRQLGMPAIDPLPAEAS</sequence>
<organism evidence="2 3">
    <name type="scientific">Mycobacteroides franklinii</name>
    <dbReference type="NCBI Taxonomy" id="948102"/>
    <lineage>
        <taxon>Bacteria</taxon>
        <taxon>Bacillati</taxon>
        <taxon>Actinomycetota</taxon>
        <taxon>Actinomycetes</taxon>
        <taxon>Mycobacteriales</taxon>
        <taxon>Mycobacteriaceae</taxon>
        <taxon>Mycobacteroides</taxon>
    </lineage>
</organism>
<dbReference type="Proteomes" id="UP000295627">
    <property type="component" value="Unassembled WGS sequence"/>
</dbReference>
<accession>A0A4R5PG57</accession>
<reference evidence="2 3" key="1">
    <citation type="journal article" date="2019" name="Sci. Rep.">
        <title>Extended insight into the Mycobacterium chelonae-abscessus complex through whole genome sequencing of Mycobacterium salmoniphilum outbreak and Mycobacterium salmoniphilum-like strains.</title>
        <authorList>
            <person name="Behra P.R.K."/>
            <person name="Das S."/>
            <person name="Pettersson B.M.F."/>
            <person name="Shirreff L."/>
            <person name="DuCote T."/>
            <person name="Jacobsson K.G."/>
            <person name="Ennis D.G."/>
            <person name="Kirsebom L.A."/>
        </authorList>
    </citation>
    <scope>NUCLEOTIDE SEQUENCE [LARGE SCALE GENOMIC DNA]</scope>
    <source>
        <strain evidence="2 3">DSM 45524</strain>
    </source>
</reference>
<dbReference type="RefSeq" id="WP_078336083.1">
    <property type="nucleotide sequence ID" value="NZ_MAFQ01000015.1"/>
</dbReference>
<protein>
    <recommendedName>
        <fullName evidence="1">Antirepressor protein C-terminal domain-containing protein</fullName>
    </recommendedName>
</protein>
<comment type="caution">
    <text evidence="2">The sequence shown here is derived from an EMBL/GenBank/DDBJ whole genome shotgun (WGS) entry which is preliminary data.</text>
</comment>
<name>A0A4R5PG57_9MYCO</name>
<dbReference type="InterPro" id="IPR005039">
    <property type="entry name" value="Ant_C"/>
</dbReference>
<evidence type="ECO:0000313" key="3">
    <source>
        <dbReference type="Proteomes" id="UP000295627"/>
    </source>
</evidence>
<dbReference type="AlphaFoldDB" id="A0A4R5PG57"/>
<evidence type="ECO:0000259" key="1">
    <source>
        <dbReference type="Pfam" id="PF03374"/>
    </source>
</evidence>